<comment type="caution">
    <text evidence="2">The sequence shown here is derived from an EMBL/GenBank/DDBJ whole genome shotgun (WGS) entry which is preliminary data.</text>
</comment>
<sequence length="67" mass="8002">MFVLQRHRSAETQPHFKMIDTNFSMASLESRRQEMKQAPRARKGGPDWRKESTCFRGETPKWTDFLE</sequence>
<reference evidence="2" key="1">
    <citation type="journal article" date="2004" name="Nature">
        <title>Genome duplication in the teleost fish Tetraodon nigroviridis reveals the early vertebrate proto-karyotype.</title>
        <authorList>
            <person name="Jaillon O."/>
            <person name="Aury J.-M."/>
            <person name="Brunet F."/>
            <person name="Petit J.-L."/>
            <person name="Stange-Thomann N."/>
            <person name="Mauceli E."/>
            <person name="Bouneau L."/>
            <person name="Fischer C."/>
            <person name="Ozouf-Costaz C."/>
            <person name="Bernot A."/>
            <person name="Nicaud S."/>
            <person name="Jaffe D."/>
            <person name="Fisher S."/>
            <person name="Lutfalla G."/>
            <person name="Dossat C."/>
            <person name="Segurens B."/>
            <person name="Dasilva C."/>
            <person name="Salanoubat M."/>
            <person name="Levy M."/>
            <person name="Boudet N."/>
            <person name="Castellano S."/>
            <person name="Anthouard V."/>
            <person name="Jubin C."/>
            <person name="Castelli V."/>
            <person name="Katinka M."/>
            <person name="Vacherie B."/>
            <person name="Biemont C."/>
            <person name="Skalli Z."/>
            <person name="Cattolico L."/>
            <person name="Poulain J."/>
            <person name="De Berardinis V."/>
            <person name="Cruaud C."/>
            <person name="Duprat S."/>
            <person name="Brottier P."/>
            <person name="Coutanceau J.-P."/>
            <person name="Gouzy J."/>
            <person name="Parra G."/>
            <person name="Lardier G."/>
            <person name="Chapple C."/>
            <person name="McKernan K.J."/>
            <person name="McEwan P."/>
            <person name="Bosak S."/>
            <person name="Kellis M."/>
            <person name="Volff J.-N."/>
            <person name="Guigo R."/>
            <person name="Zody M.C."/>
            <person name="Mesirov J."/>
            <person name="Lindblad-Toh K."/>
            <person name="Birren B."/>
            <person name="Nusbaum C."/>
            <person name="Kahn D."/>
            <person name="Robinson-Rechavi M."/>
            <person name="Laudet V."/>
            <person name="Schachter V."/>
            <person name="Quetier F."/>
            <person name="Saurin W."/>
            <person name="Scarpelli C."/>
            <person name="Wincker P."/>
            <person name="Lander E.S."/>
            <person name="Weissenbach J."/>
            <person name="Roest Crollius H."/>
        </authorList>
    </citation>
    <scope>NUCLEOTIDE SEQUENCE [LARGE SCALE GENOMIC DNA]</scope>
</reference>
<evidence type="ECO:0000256" key="1">
    <source>
        <dbReference type="SAM" id="MobiDB-lite"/>
    </source>
</evidence>
<proteinExistence type="predicted"/>
<evidence type="ECO:0000313" key="2">
    <source>
        <dbReference type="EMBL" id="CAF93110.1"/>
    </source>
</evidence>
<reference evidence="2" key="2">
    <citation type="submission" date="2004-02" db="EMBL/GenBank/DDBJ databases">
        <authorList>
            <consortium name="Genoscope"/>
            <consortium name="Whitehead Institute Centre for Genome Research"/>
        </authorList>
    </citation>
    <scope>NUCLEOTIDE SEQUENCE</scope>
</reference>
<feature type="region of interest" description="Disordered" evidence="1">
    <location>
        <begin position="31"/>
        <end position="53"/>
    </location>
</feature>
<feature type="compositionally biased region" description="Basic and acidic residues" evidence="1">
    <location>
        <begin position="44"/>
        <end position="53"/>
    </location>
</feature>
<dbReference type="EMBL" id="CAAE01010457">
    <property type="protein sequence ID" value="CAF93110.1"/>
    <property type="molecule type" value="Genomic_DNA"/>
</dbReference>
<accession>Q4T1X2</accession>
<protein>
    <submittedName>
        <fullName evidence="2">(spotted green pufferfish) hypothetical protein</fullName>
    </submittedName>
</protein>
<gene>
    <name evidence="2" type="ORF">GSTENG00008603001</name>
</gene>
<dbReference type="KEGG" id="tng:GSTEN00008603G001"/>
<organism evidence="2">
    <name type="scientific">Tetraodon nigroviridis</name>
    <name type="common">Spotted green pufferfish</name>
    <name type="synonym">Chelonodon nigroviridis</name>
    <dbReference type="NCBI Taxonomy" id="99883"/>
    <lineage>
        <taxon>Eukaryota</taxon>
        <taxon>Metazoa</taxon>
        <taxon>Chordata</taxon>
        <taxon>Craniata</taxon>
        <taxon>Vertebrata</taxon>
        <taxon>Euteleostomi</taxon>
        <taxon>Actinopterygii</taxon>
        <taxon>Neopterygii</taxon>
        <taxon>Teleostei</taxon>
        <taxon>Neoteleostei</taxon>
        <taxon>Acanthomorphata</taxon>
        <taxon>Eupercaria</taxon>
        <taxon>Tetraodontiformes</taxon>
        <taxon>Tetradontoidea</taxon>
        <taxon>Tetraodontidae</taxon>
        <taxon>Tetraodon</taxon>
    </lineage>
</organism>
<name>Q4T1X2_TETNG</name>
<dbReference type="AlphaFoldDB" id="Q4T1X2"/>